<dbReference type="STRING" id="1907941.BKE30_11430"/>
<reference evidence="16 17" key="1">
    <citation type="submission" date="2016-10" db="EMBL/GenBank/DDBJ databases">
        <title>Draft Genome sequence of Alkanindiges sp. strain H1.</title>
        <authorList>
            <person name="Subhash Y."/>
            <person name="Lee S."/>
        </authorList>
    </citation>
    <scope>NUCLEOTIDE SEQUENCE [LARGE SCALE GENOMIC DNA]</scope>
    <source>
        <strain evidence="16 17">H1</strain>
    </source>
</reference>
<dbReference type="PROSITE" id="PS00893">
    <property type="entry name" value="NUDIX_BOX"/>
    <property type="match status" value="1"/>
</dbReference>
<feature type="binding site" evidence="13">
    <location>
        <position position="97"/>
    </location>
    <ligand>
        <name>Mg(2+)</name>
        <dbReference type="ChEBI" id="CHEBI:18420"/>
        <label>1</label>
    </ligand>
</feature>
<evidence type="ECO:0000256" key="2">
    <source>
        <dbReference type="ARBA" id="ARBA00007482"/>
    </source>
</evidence>
<evidence type="ECO:0000313" key="17">
    <source>
        <dbReference type="Proteomes" id="UP000192132"/>
    </source>
</evidence>
<dbReference type="EMBL" id="MLCN01000029">
    <property type="protein sequence ID" value="ONG38771.1"/>
    <property type="molecule type" value="Genomic_DNA"/>
</dbReference>
<keyword evidence="6 16" id="KW-0378">Hydrolase</keyword>
<comment type="function">
    <text evidence="8">Acts on ADP-mannose and ADP-glucose as well as ADP-ribose. Prevents glycogen biosynthesis. The reaction catalyzed by this enzyme is a limiting step of the gluconeogenic process.</text>
</comment>
<dbReference type="Gene3D" id="3.90.79.10">
    <property type="entry name" value="Nucleoside Triphosphate Pyrophosphohydrolase"/>
    <property type="match status" value="1"/>
</dbReference>
<proteinExistence type="inferred from homology"/>
<evidence type="ECO:0000256" key="1">
    <source>
        <dbReference type="ARBA" id="ARBA00001946"/>
    </source>
</evidence>
<evidence type="ECO:0000256" key="4">
    <source>
        <dbReference type="ARBA" id="ARBA00013297"/>
    </source>
</evidence>
<comment type="caution">
    <text evidence="16">The sequence shown here is derived from an EMBL/GenBank/DDBJ whole genome shotgun (WGS) entry which is preliminary data.</text>
</comment>
<evidence type="ECO:0000256" key="12">
    <source>
        <dbReference type="ARBA" id="ARBA00049546"/>
    </source>
</evidence>
<accession>A0A1S8CSQ0</accession>
<dbReference type="InterPro" id="IPR004385">
    <property type="entry name" value="NDP_pyrophosphatase"/>
</dbReference>
<dbReference type="GO" id="GO:0005829">
    <property type="term" value="C:cytosol"/>
    <property type="evidence" value="ECO:0007669"/>
    <property type="project" value="TreeGrafter"/>
</dbReference>
<evidence type="ECO:0000313" key="16">
    <source>
        <dbReference type="EMBL" id="ONG38771.1"/>
    </source>
</evidence>
<sequence length="208" mass="23563">MAVAKNPYLMFSADDVQVLSRNTVYSGFAKIEQIEIRHRLFEDQSFSKPIQRELVRRPEAAGVLLYDSKQQLFALIEQFRIGAIDDKDSAWQLEIVAGLVDAGETAEHTVIREALEEAGVTITNPQFIFSFYPSAGACNELFHLYAADTELSHTNQIFGVMDEAENIRLHVLKYEQLHTLLRQATYLKNSPVIIALQWLAMQCSLANQ</sequence>
<dbReference type="NCBIfam" id="TIGR00052">
    <property type="entry name" value="nudix-type nucleoside diphosphatase, YffH/AdpP family"/>
    <property type="match status" value="1"/>
</dbReference>
<evidence type="ECO:0000256" key="9">
    <source>
        <dbReference type="ARBA" id="ARBA00030162"/>
    </source>
</evidence>
<dbReference type="OrthoDB" id="5292471at2"/>
<feature type="binding site" evidence="13">
    <location>
        <position position="165"/>
    </location>
    <ligand>
        <name>Mg(2+)</name>
        <dbReference type="ChEBI" id="CHEBI:18420"/>
        <label>1</label>
    </ligand>
</feature>
<dbReference type="GO" id="GO:0046872">
    <property type="term" value="F:metal ion binding"/>
    <property type="evidence" value="ECO:0007669"/>
    <property type="project" value="UniProtKB-KW"/>
</dbReference>
<feature type="binding site" evidence="13">
    <location>
        <position position="113"/>
    </location>
    <ligand>
        <name>Mg(2+)</name>
        <dbReference type="ChEBI" id="CHEBI:18420"/>
        <label>1</label>
    </ligand>
</feature>
<comment type="catalytic activity">
    <reaction evidence="12">
        <text>ADP-D-ribose + H2O = D-ribose 5-phosphate + AMP + 2 H(+)</text>
        <dbReference type="Rhea" id="RHEA:10412"/>
        <dbReference type="ChEBI" id="CHEBI:15377"/>
        <dbReference type="ChEBI" id="CHEBI:15378"/>
        <dbReference type="ChEBI" id="CHEBI:57967"/>
        <dbReference type="ChEBI" id="CHEBI:78346"/>
        <dbReference type="ChEBI" id="CHEBI:456215"/>
        <dbReference type="EC" id="3.6.1.13"/>
    </reaction>
</comment>
<dbReference type="PANTHER" id="PTHR11839:SF5">
    <property type="entry name" value="ADP-RIBOSE PYROPHOSPHATASE"/>
    <property type="match status" value="1"/>
</dbReference>
<evidence type="ECO:0000256" key="14">
    <source>
        <dbReference type="PIRSR" id="PIRSR604385-3"/>
    </source>
</evidence>
<dbReference type="RefSeq" id="WP_076878734.1">
    <property type="nucleotide sequence ID" value="NZ_MLCN01000029.1"/>
</dbReference>
<evidence type="ECO:0000256" key="8">
    <source>
        <dbReference type="ARBA" id="ARBA00025164"/>
    </source>
</evidence>
<dbReference type="GO" id="GO:0047631">
    <property type="term" value="F:ADP-ribose diphosphatase activity"/>
    <property type="evidence" value="ECO:0007669"/>
    <property type="project" value="UniProtKB-EC"/>
</dbReference>
<dbReference type="GO" id="GO:0019693">
    <property type="term" value="P:ribose phosphate metabolic process"/>
    <property type="evidence" value="ECO:0007669"/>
    <property type="project" value="TreeGrafter"/>
</dbReference>
<evidence type="ECO:0000256" key="13">
    <source>
        <dbReference type="PIRSR" id="PIRSR604385-2"/>
    </source>
</evidence>
<gene>
    <name evidence="16" type="ORF">BKE30_11430</name>
</gene>
<feature type="domain" description="Nudix hydrolase" evidence="15">
    <location>
        <begin position="56"/>
        <end position="200"/>
    </location>
</feature>
<feature type="short sequence motif" description="Nudix box" evidence="14">
    <location>
        <begin position="98"/>
        <end position="120"/>
    </location>
</feature>
<evidence type="ECO:0000256" key="7">
    <source>
        <dbReference type="ARBA" id="ARBA00022842"/>
    </source>
</evidence>
<dbReference type="AlphaFoldDB" id="A0A1S8CSQ0"/>
<evidence type="ECO:0000256" key="11">
    <source>
        <dbReference type="ARBA" id="ARBA00033056"/>
    </source>
</evidence>
<dbReference type="InterPro" id="IPR000086">
    <property type="entry name" value="NUDIX_hydrolase_dom"/>
</dbReference>
<dbReference type="PANTHER" id="PTHR11839">
    <property type="entry name" value="UDP/ADP-SUGAR PYROPHOSPHATASE"/>
    <property type="match status" value="1"/>
</dbReference>
<evidence type="ECO:0000256" key="6">
    <source>
        <dbReference type="ARBA" id="ARBA00022801"/>
    </source>
</evidence>
<keyword evidence="17" id="KW-1185">Reference proteome</keyword>
<dbReference type="CDD" id="cd24155">
    <property type="entry name" value="NUDIX_ADPRase"/>
    <property type="match status" value="1"/>
</dbReference>
<evidence type="ECO:0000256" key="3">
    <source>
        <dbReference type="ARBA" id="ARBA00012453"/>
    </source>
</evidence>
<feature type="binding site" evidence="13">
    <location>
        <position position="117"/>
    </location>
    <ligand>
        <name>Mg(2+)</name>
        <dbReference type="ChEBI" id="CHEBI:18420"/>
        <label>1</label>
    </ligand>
</feature>
<evidence type="ECO:0000259" key="15">
    <source>
        <dbReference type="PROSITE" id="PS51462"/>
    </source>
</evidence>
<dbReference type="Pfam" id="PF00293">
    <property type="entry name" value="NUDIX"/>
    <property type="match status" value="1"/>
</dbReference>
<dbReference type="GO" id="GO:0006753">
    <property type="term" value="P:nucleoside phosphate metabolic process"/>
    <property type="evidence" value="ECO:0007669"/>
    <property type="project" value="TreeGrafter"/>
</dbReference>
<dbReference type="EC" id="3.6.1.13" evidence="3"/>
<keyword evidence="5 13" id="KW-0479">Metal-binding</keyword>
<name>A0A1S8CSQ0_9GAMM</name>
<evidence type="ECO:0000256" key="10">
    <source>
        <dbReference type="ARBA" id="ARBA00030308"/>
    </source>
</evidence>
<evidence type="ECO:0000256" key="5">
    <source>
        <dbReference type="ARBA" id="ARBA00022723"/>
    </source>
</evidence>
<dbReference type="Proteomes" id="UP000192132">
    <property type="component" value="Unassembled WGS sequence"/>
</dbReference>
<comment type="similarity">
    <text evidence="2">Belongs to the Nudix hydrolase family. NudF subfamily.</text>
</comment>
<comment type="cofactor">
    <cofactor evidence="1 13">
        <name>Mg(2+)</name>
        <dbReference type="ChEBI" id="CHEBI:18420"/>
    </cofactor>
</comment>
<dbReference type="PROSITE" id="PS51462">
    <property type="entry name" value="NUDIX"/>
    <property type="match status" value="1"/>
</dbReference>
<dbReference type="SUPFAM" id="SSF55811">
    <property type="entry name" value="Nudix"/>
    <property type="match status" value="1"/>
</dbReference>
<dbReference type="GO" id="GO:0019144">
    <property type="term" value="F:ADP-sugar diphosphatase activity"/>
    <property type="evidence" value="ECO:0007669"/>
    <property type="project" value="TreeGrafter"/>
</dbReference>
<dbReference type="InterPro" id="IPR020084">
    <property type="entry name" value="NUDIX_hydrolase_CS"/>
</dbReference>
<dbReference type="InterPro" id="IPR015797">
    <property type="entry name" value="NUDIX_hydrolase-like_dom_sf"/>
</dbReference>
<protein>
    <recommendedName>
        <fullName evidence="4">ADP-ribose pyrophosphatase</fullName>
        <ecNumber evidence="3">3.6.1.13</ecNumber>
    </recommendedName>
    <alternativeName>
        <fullName evidence="9">ADP-ribose diphosphatase</fullName>
    </alternativeName>
    <alternativeName>
        <fullName evidence="11">ADP-ribose phosphohydrolase</fullName>
    </alternativeName>
    <alternativeName>
        <fullName evidence="10">Adenosine diphosphoribose pyrophosphatase</fullName>
    </alternativeName>
</protein>
<keyword evidence="7 13" id="KW-0460">Magnesium</keyword>
<organism evidence="16 17">
    <name type="scientific">Alkanindiges hydrocarboniclasticus</name>
    <dbReference type="NCBI Taxonomy" id="1907941"/>
    <lineage>
        <taxon>Bacteria</taxon>
        <taxon>Pseudomonadati</taxon>
        <taxon>Pseudomonadota</taxon>
        <taxon>Gammaproteobacteria</taxon>
        <taxon>Moraxellales</taxon>
        <taxon>Moraxellaceae</taxon>
        <taxon>Alkanindiges</taxon>
    </lineage>
</organism>